<accession>E6WZN2</accession>
<proteinExistence type="predicted"/>
<gene>
    <name evidence="2" type="ordered locus">Nitsa_1424</name>
</gene>
<protein>
    <recommendedName>
        <fullName evidence="1">Putative restriction endonuclease domain-containing protein</fullName>
    </recommendedName>
</protein>
<dbReference type="Pfam" id="PF05685">
    <property type="entry name" value="Uma2"/>
    <property type="match status" value="1"/>
</dbReference>
<keyword evidence="3" id="KW-1185">Reference proteome</keyword>
<dbReference type="CDD" id="cd06260">
    <property type="entry name" value="DUF820-like"/>
    <property type="match status" value="1"/>
</dbReference>
<dbReference type="AlphaFoldDB" id="E6WZN2"/>
<dbReference type="SUPFAM" id="SSF52980">
    <property type="entry name" value="Restriction endonuclease-like"/>
    <property type="match status" value="1"/>
</dbReference>
<evidence type="ECO:0000313" key="2">
    <source>
        <dbReference type="EMBL" id="ADV46673.1"/>
    </source>
</evidence>
<reference evidence="2 3" key="1">
    <citation type="journal article" date="2011" name="Stand. Genomic Sci.">
        <title>Complete genome sequence of Nitratifractor salsuginis type strain (E9I37-1).</title>
        <authorList>
            <person name="Anderson I."/>
            <person name="Sikorski J."/>
            <person name="Zeytun A."/>
            <person name="Nolan M."/>
            <person name="Lapidus A."/>
            <person name="Lucas S."/>
            <person name="Hammon N."/>
            <person name="Deshpande S."/>
            <person name="Cheng J.F."/>
            <person name="Tapia R."/>
            <person name="Han C."/>
            <person name="Goodwin L."/>
            <person name="Pitluck S."/>
            <person name="Liolios K."/>
            <person name="Pagani I."/>
            <person name="Ivanova N."/>
            <person name="Huntemann M."/>
            <person name="Mavromatis K."/>
            <person name="Ovchinikova G."/>
            <person name="Pati A."/>
            <person name="Chen A."/>
            <person name="Palaniappan K."/>
            <person name="Land M."/>
            <person name="Hauser L."/>
            <person name="Brambilla E.M."/>
            <person name="Ngatchou-Djao O.D."/>
            <person name="Rohde M."/>
            <person name="Tindall B.J."/>
            <person name="Goker M."/>
            <person name="Detter J.C."/>
            <person name="Woyke T."/>
            <person name="Bristow J."/>
            <person name="Eisen J.A."/>
            <person name="Markowitz V."/>
            <person name="Hugenholtz P."/>
            <person name="Klenk H.P."/>
            <person name="Kyrpides N.C."/>
        </authorList>
    </citation>
    <scope>NUCLEOTIDE SEQUENCE [LARGE SCALE GENOMIC DNA]</scope>
    <source>
        <strain evidence="3">DSM 16511 / JCM 12458 / E9I37-1</strain>
    </source>
</reference>
<dbReference type="PANTHER" id="PTHR36558">
    <property type="entry name" value="GLR1098 PROTEIN"/>
    <property type="match status" value="1"/>
</dbReference>
<evidence type="ECO:0000259" key="1">
    <source>
        <dbReference type="Pfam" id="PF05685"/>
    </source>
</evidence>
<dbReference type="RefSeq" id="WP_013554362.1">
    <property type="nucleotide sequence ID" value="NC_014935.1"/>
</dbReference>
<dbReference type="KEGG" id="nsa:Nitsa_1424"/>
<dbReference type="InterPro" id="IPR012296">
    <property type="entry name" value="Nuclease_put_TT1808"/>
</dbReference>
<dbReference type="OrthoDB" id="5368528at2"/>
<dbReference type="InterPro" id="IPR008538">
    <property type="entry name" value="Uma2"/>
</dbReference>
<evidence type="ECO:0000313" key="3">
    <source>
        <dbReference type="Proteomes" id="UP000008633"/>
    </source>
</evidence>
<organism evidence="2 3">
    <name type="scientific">Nitratifractor salsuginis (strain DSM 16511 / JCM 12458 / E9I37-1)</name>
    <dbReference type="NCBI Taxonomy" id="749222"/>
    <lineage>
        <taxon>Bacteria</taxon>
        <taxon>Pseudomonadati</taxon>
        <taxon>Campylobacterota</taxon>
        <taxon>Epsilonproteobacteria</taxon>
        <taxon>Campylobacterales</taxon>
        <taxon>Sulfurovaceae</taxon>
        <taxon>Nitratifractor</taxon>
    </lineage>
</organism>
<reference evidence="3" key="2">
    <citation type="submission" date="2011-01" db="EMBL/GenBank/DDBJ databases">
        <title>The complete genome of Nitratifractor salsuginis DSM 16511.</title>
        <authorList>
            <consortium name="US DOE Joint Genome Institute (JGI-PGF)"/>
            <person name="Lucas S."/>
            <person name="Copeland A."/>
            <person name="Lapidus A."/>
            <person name="Bruce D."/>
            <person name="Goodwin L."/>
            <person name="Pitluck S."/>
            <person name="Kyrpides N."/>
            <person name="Mavromatis K."/>
            <person name="Ivanova N."/>
            <person name="Mikhailova N."/>
            <person name="Zeytun A."/>
            <person name="Detter J.C."/>
            <person name="Tapia R."/>
            <person name="Han C."/>
            <person name="Land M."/>
            <person name="Hauser L."/>
            <person name="Markowitz V."/>
            <person name="Cheng J.-F."/>
            <person name="Hugenholtz P."/>
            <person name="Woyke T."/>
            <person name="Wu D."/>
            <person name="Tindall B."/>
            <person name="Schuetze A."/>
            <person name="Brambilla E."/>
            <person name="Klenk H.-P."/>
            <person name="Eisen J.A."/>
        </authorList>
    </citation>
    <scope>NUCLEOTIDE SEQUENCE [LARGE SCALE GENOMIC DNA]</scope>
    <source>
        <strain evidence="3">DSM 16511 / JCM 12458 / E9I37-1</strain>
    </source>
</reference>
<dbReference type="STRING" id="749222.Nitsa_1424"/>
<sequence>MSLAYELKPHYTYRDYQNWEGRWEIIEGEAYAMSPAPLPKHQKVSNKIARQLDETLDECPGCSAYLPIDWKIAEDTVVQPDNLVLCYEPEGSYISKAPSLIFEVVSPSTAAKDEHLKYALYEKEGVDYYVIVYPDEKMAKIFQLSEGRYIKALDAQKENFTFKLGDCVIDFDFSKIWN</sequence>
<feature type="domain" description="Putative restriction endonuclease" evidence="1">
    <location>
        <begin position="15"/>
        <end position="151"/>
    </location>
</feature>
<dbReference type="HOGENOM" id="CLU_076312_0_2_7"/>
<dbReference type="Gene3D" id="3.90.1570.10">
    <property type="entry name" value="tt1808, chain A"/>
    <property type="match status" value="1"/>
</dbReference>
<dbReference type="Proteomes" id="UP000008633">
    <property type="component" value="Chromosome"/>
</dbReference>
<dbReference type="InterPro" id="IPR011335">
    <property type="entry name" value="Restrct_endonuc-II-like"/>
</dbReference>
<dbReference type="eggNOG" id="COG4636">
    <property type="taxonomic scope" value="Bacteria"/>
</dbReference>
<dbReference type="EMBL" id="CP002452">
    <property type="protein sequence ID" value="ADV46673.1"/>
    <property type="molecule type" value="Genomic_DNA"/>
</dbReference>
<name>E6WZN2_NITSE</name>
<dbReference type="PANTHER" id="PTHR36558:SF1">
    <property type="entry name" value="RESTRICTION ENDONUCLEASE DOMAIN-CONTAINING PROTEIN-RELATED"/>
    <property type="match status" value="1"/>
</dbReference>